<dbReference type="PROSITE" id="PS50102">
    <property type="entry name" value="RRM"/>
    <property type="match status" value="1"/>
</dbReference>
<feature type="domain" description="C3H1-type" evidence="15">
    <location>
        <begin position="150"/>
        <end position="177"/>
    </location>
</feature>
<dbReference type="SMART" id="SM00356">
    <property type="entry name" value="ZnF_C3H1"/>
    <property type="match status" value="2"/>
</dbReference>
<dbReference type="GO" id="GO:0008270">
    <property type="term" value="F:zinc ion binding"/>
    <property type="evidence" value="ECO:0007669"/>
    <property type="project" value="UniProtKB-KW"/>
</dbReference>
<organism evidence="16">
    <name type="scientific">Phaeodactylum tricornutum</name>
    <name type="common">Diatom</name>
    <dbReference type="NCBI Taxonomy" id="2850"/>
    <lineage>
        <taxon>Eukaryota</taxon>
        <taxon>Sar</taxon>
        <taxon>Stramenopiles</taxon>
        <taxon>Ochrophyta</taxon>
        <taxon>Bacillariophyta</taxon>
        <taxon>Bacillariophyceae</taxon>
        <taxon>Bacillariophycidae</taxon>
        <taxon>Naviculales</taxon>
        <taxon>Phaeodactylaceae</taxon>
        <taxon>Phaeodactylum</taxon>
    </lineage>
</organism>
<dbReference type="Pfam" id="PF00642">
    <property type="entry name" value="zf-CCCH"/>
    <property type="match status" value="1"/>
</dbReference>
<keyword evidence="8" id="KW-0238">DNA-binding</keyword>
<keyword evidence="7 11" id="KW-0694">RNA-binding</keyword>
<keyword evidence="2" id="KW-0507">mRNA processing</keyword>
<evidence type="ECO:0000256" key="8">
    <source>
        <dbReference type="ARBA" id="ARBA00023125"/>
    </source>
</evidence>
<feature type="compositionally biased region" description="Basic residues" evidence="13">
    <location>
        <begin position="200"/>
        <end position="216"/>
    </location>
</feature>
<evidence type="ECO:0000256" key="2">
    <source>
        <dbReference type="ARBA" id="ARBA00022664"/>
    </source>
</evidence>
<gene>
    <name evidence="16" type="ORF">PTTT1_LOCUS23650</name>
</gene>
<dbReference type="FunFam" id="3.30.70.330:FF:000122">
    <property type="entry name" value="Splicing factor U2AF small subunit"/>
    <property type="match status" value="1"/>
</dbReference>
<protein>
    <submittedName>
        <fullName evidence="16">Uncharacterized protein</fullName>
    </submittedName>
</protein>
<evidence type="ECO:0000256" key="1">
    <source>
        <dbReference type="ARBA" id="ARBA00004123"/>
    </source>
</evidence>
<dbReference type="Proteomes" id="UP000836788">
    <property type="component" value="Chromosome 19"/>
</dbReference>
<feature type="domain" description="C3H1-type" evidence="15">
    <location>
        <begin position="12"/>
        <end position="40"/>
    </location>
</feature>
<keyword evidence="9" id="KW-0508">mRNA splicing</keyword>
<dbReference type="PRINTS" id="PR01848">
    <property type="entry name" value="U2AUXFACTOR"/>
</dbReference>
<reference evidence="16" key="1">
    <citation type="submission" date="2022-02" db="EMBL/GenBank/DDBJ databases">
        <authorList>
            <person name="Giguere J D."/>
        </authorList>
    </citation>
    <scope>NUCLEOTIDE SEQUENCE</scope>
    <source>
        <strain evidence="16">CCAP 1055/1</strain>
    </source>
</reference>
<dbReference type="InterPro" id="IPR000504">
    <property type="entry name" value="RRM_dom"/>
</dbReference>
<evidence type="ECO:0000256" key="11">
    <source>
        <dbReference type="PROSITE-ProRule" id="PRU00176"/>
    </source>
</evidence>
<dbReference type="SMART" id="SM00361">
    <property type="entry name" value="RRM_1"/>
    <property type="match status" value="1"/>
</dbReference>
<dbReference type="AlphaFoldDB" id="A0A8J9X6X6"/>
<dbReference type="InterPro" id="IPR009145">
    <property type="entry name" value="U2AF_small"/>
</dbReference>
<keyword evidence="5 12" id="KW-0863">Zinc-finger</keyword>
<feature type="domain" description="RRM" evidence="14">
    <location>
        <begin position="44"/>
        <end position="148"/>
    </location>
</feature>
<dbReference type="PROSITE" id="PS50103">
    <property type="entry name" value="ZF_C3H1"/>
    <property type="match status" value="2"/>
</dbReference>
<dbReference type="GO" id="GO:0089701">
    <property type="term" value="C:U2AF complex"/>
    <property type="evidence" value="ECO:0007669"/>
    <property type="project" value="InterPro"/>
</dbReference>
<dbReference type="InterPro" id="IPR012677">
    <property type="entry name" value="Nucleotide-bd_a/b_plait_sf"/>
</dbReference>
<keyword evidence="10" id="KW-0539">Nucleus</keyword>
<accession>A0A8J9X6X6</accession>
<evidence type="ECO:0000256" key="4">
    <source>
        <dbReference type="ARBA" id="ARBA00022737"/>
    </source>
</evidence>
<dbReference type="Gene3D" id="3.30.70.330">
    <property type="match status" value="1"/>
</dbReference>
<dbReference type="GO" id="GO:0003723">
    <property type="term" value="F:RNA binding"/>
    <property type="evidence" value="ECO:0007669"/>
    <property type="project" value="UniProtKB-UniRule"/>
</dbReference>
<evidence type="ECO:0000256" key="13">
    <source>
        <dbReference type="SAM" id="MobiDB-lite"/>
    </source>
</evidence>
<evidence type="ECO:0000256" key="5">
    <source>
        <dbReference type="ARBA" id="ARBA00022771"/>
    </source>
</evidence>
<dbReference type="SUPFAM" id="SSF54928">
    <property type="entry name" value="RNA-binding domain, RBD"/>
    <property type="match status" value="1"/>
</dbReference>
<proteinExistence type="predicted"/>
<evidence type="ECO:0000256" key="9">
    <source>
        <dbReference type="ARBA" id="ARBA00023187"/>
    </source>
</evidence>
<dbReference type="InterPro" id="IPR003954">
    <property type="entry name" value="RRM_euk-type"/>
</dbReference>
<feature type="zinc finger region" description="C3H1-type" evidence="12">
    <location>
        <begin position="12"/>
        <end position="40"/>
    </location>
</feature>
<name>A0A8J9X6X6_PHATR</name>
<evidence type="ECO:0000256" key="12">
    <source>
        <dbReference type="PROSITE-ProRule" id="PRU00723"/>
    </source>
</evidence>
<dbReference type="PANTHER" id="PTHR12620">
    <property type="entry name" value="U2 SNRNP AUXILIARY FACTOR, SMALL SUBUNIT"/>
    <property type="match status" value="1"/>
</dbReference>
<evidence type="ECO:0000256" key="7">
    <source>
        <dbReference type="ARBA" id="ARBA00022884"/>
    </source>
</evidence>
<dbReference type="EMBL" id="OU594960">
    <property type="protein sequence ID" value="CAG9283696.1"/>
    <property type="molecule type" value="Genomic_DNA"/>
</dbReference>
<evidence type="ECO:0000256" key="10">
    <source>
        <dbReference type="ARBA" id="ARBA00023242"/>
    </source>
</evidence>
<dbReference type="Pfam" id="PF00076">
    <property type="entry name" value="RRM_1"/>
    <property type="match status" value="1"/>
</dbReference>
<evidence type="ECO:0000313" key="16">
    <source>
        <dbReference type="EMBL" id="CAG9283696.1"/>
    </source>
</evidence>
<dbReference type="GO" id="GO:0000398">
    <property type="term" value="P:mRNA splicing, via spliceosome"/>
    <property type="evidence" value="ECO:0007669"/>
    <property type="project" value="InterPro"/>
</dbReference>
<evidence type="ECO:0000256" key="3">
    <source>
        <dbReference type="ARBA" id="ARBA00022723"/>
    </source>
</evidence>
<feature type="region of interest" description="Disordered" evidence="13">
    <location>
        <begin position="198"/>
        <end position="251"/>
    </location>
</feature>
<sequence length="251" mass="29427">MAQHLARIHGTEEDKVNCPFYFKIGACRHSDRCSRLHHKPAFSQTLLVQHLYRHPTRQAELRAAHGGDAHVDPRQAQEDFFAFFEDLYVEFSKFGRIEGMHVVDNLGDHMIGHVYVKFADEEQASDALQVMNGRYYDGRPMIIEFSPVTDFREARCRDYDEDQCARQGYCNFLHSKPVPRALLQSLEDDCEADRIAEKERRRRDRKTQKKRKHRDRSHSEDRSYRKHGRSDRHRDGSVYDSEGSLSPAPKH</sequence>
<feature type="zinc finger region" description="C3H1-type" evidence="12">
    <location>
        <begin position="150"/>
        <end position="177"/>
    </location>
</feature>
<evidence type="ECO:0000259" key="14">
    <source>
        <dbReference type="PROSITE" id="PS50102"/>
    </source>
</evidence>
<keyword evidence="6 12" id="KW-0862">Zinc</keyword>
<keyword evidence="3 12" id="KW-0479">Metal-binding</keyword>
<evidence type="ECO:0000256" key="6">
    <source>
        <dbReference type="ARBA" id="ARBA00022833"/>
    </source>
</evidence>
<dbReference type="GO" id="GO:0003677">
    <property type="term" value="F:DNA binding"/>
    <property type="evidence" value="ECO:0007669"/>
    <property type="project" value="UniProtKB-KW"/>
</dbReference>
<evidence type="ECO:0000259" key="15">
    <source>
        <dbReference type="PROSITE" id="PS50103"/>
    </source>
</evidence>
<comment type="subcellular location">
    <subcellularLocation>
        <location evidence="1">Nucleus</location>
    </subcellularLocation>
</comment>
<dbReference type="InterPro" id="IPR000571">
    <property type="entry name" value="Znf_CCCH"/>
</dbReference>
<dbReference type="OMA" id="NPPMAVA"/>
<dbReference type="InterPro" id="IPR035979">
    <property type="entry name" value="RBD_domain_sf"/>
</dbReference>
<keyword evidence="4" id="KW-0677">Repeat</keyword>